<dbReference type="Pfam" id="PF00501">
    <property type="entry name" value="AMP-binding"/>
    <property type="match status" value="1"/>
</dbReference>
<accession>A0A937AHQ7</accession>
<dbReference type="AlphaFoldDB" id="A0A937AHQ7"/>
<dbReference type="RefSeq" id="WP_201920995.1">
    <property type="nucleotide sequence ID" value="NZ_JAERQG010000002.1"/>
</dbReference>
<dbReference type="EMBL" id="JAERQG010000002">
    <property type="protein sequence ID" value="MBL0765759.1"/>
    <property type="molecule type" value="Genomic_DNA"/>
</dbReference>
<reference evidence="3" key="1">
    <citation type="submission" date="2021-01" db="EMBL/GenBank/DDBJ databases">
        <title>Marivirga sp. nov., isolated from intertidal surface sediments.</title>
        <authorList>
            <person name="Zhang M."/>
        </authorList>
    </citation>
    <scope>NUCLEOTIDE SEQUENCE</scope>
    <source>
        <strain evidence="3">SM1354</strain>
    </source>
</reference>
<dbReference type="Proteomes" id="UP000642920">
    <property type="component" value="Unassembled WGS sequence"/>
</dbReference>
<evidence type="ECO:0000313" key="3">
    <source>
        <dbReference type="EMBL" id="MBL0765759.1"/>
    </source>
</evidence>
<dbReference type="GO" id="GO:0031956">
    <property type="term" value="F:medium-chain fatty acid-CoA ligase activity"/>
    <property type="evidence" value="ECO:0007669"/>
    <property type="project" value="TreeGrafter"/>
</dbReference>
<evidence type="ECO:0000313" key="4">
    <source>
        <dbReference type="Proteomes" id="UP000642920"/>
    </source>
</evidence>
<name>A0A937AHQ7_9BACT</name>
<keyword evidence="4" id="KW-1185">Reference proteome</keyword>
<dbReference type="SUPFAM" id="SSF56801">
    <property type="entry name" value="Acetyl-CoA synthetase-like"/>
    <property type="match status" value="1"/>
</dbReference>
<feature type="domain" description="AMP-dependent synthetase/ligase" evidence="2">
    <location>
        <begin position="55"/>
        <end position="205"/>
    </location>
</feature>
<dbReference type="InterPro" id="IPR000873">
    <property type="entry name" value="AMP-dep_synth/lig_dom"/>
</dbReference>
<sequence>MSTGQKKFIYQSQKFSIQDILSMSFDADQYNQLFLKTVAFVRSWFDDFSIIQQQTSGSTGKPKLITIEKKKMTASAKSTVETLNLPKGSSAFLNLNTDYIGGKMMVVRAIINQMELYIGDITSNPLKDLQVSSQIDFFSFVPYQLSQILSETPENAQLINQSKAIILGGAPVSASLQSLIDQHLSCPVYSTYGMTETVSHIALKRLDTDAPSNYFKALKGVHFSADENKRLIIHAPNIATKNPLVTNDVVKLIDQHTFDWLGRYDFVINSGGIKIHPEMVEKKISKVLAESNANFNLFIFSQEDEQLGEKVCLMVEGENDNFDWTPIFSQLAKYEKPKAVFYLKEFARTASDKVDRLKSIRDWELGNRN</sequence>
<evidence type="ECO:0000259" key="2">
    <source>
        <dbReference type="Pfam" id="PF00501"/>
    </source>
</evidence>
<dbReference type="InterPro" id="IPR042099">
    <property type="entry name" value="ANL_N_sf"/>
</dbReference>
<dbReference type="InterPro" id="IPR045851">
    <property type="entry name" value="AMP-bd_C_sf"/>
</dbReference>
<dbReference type="PANTHER" id="PTHR43201:SF8">
    <property type="entry name" value="ACYL-COA SYNTHETASE FAMILY MEMBER 3"/>
    <property type="match status" value="1"/>
</dbReference>
<dbReference type="Gene3D" id="3.40.50.12780">
    <property type="entry name" value="N-terminal domain of ligase-like"/>
    <property type="match status" value="1"/>
</dbReference>
<gene>
    <name evidence="3" type="ORF">JKP34_10895</name>
</gene>
<dbReference type="GO" id="GO:0006631">
    <property type="term" value="P:fatty acid metabolic process"/>
    <property type="evidence" value="ECO:0007669"/>
    <property type="project" value="TreeGrafter"/>
</dbReference>
<comment type="caution">
    <text evidence="3">The sequence shown here is derived from an EMBL/GenBank/DDBJ whole genome shotgun (WGS) entry which is preliminary data.</text>
</comment>
<organism evidence="3 4">
    <name type="scientific">Marivirga atlantica</name>
    <dbReference type="NCBI Taxonomy" id="1548457"/>
    <lineage>
        <taxon>Bacteria</taxon>
        <taxon>Pseudomonadati</taxon>
        <taxon>Bacteroidota</taxon>
        <taxon>Cytophagia</taxon>
        <taxon>Cytophagales</taxon>
        <taxon>Marivirgaceae</taxon>
        <taxon>Marivirga</taxon>
    </lineage>
</organism>
<protein>
    <submittedName>
        <fullName evidence="3">AMP-binding protein</fullName>
    </submittedName>
</protein>
<dbReference type="Gene3D" id="3.30.300.30">
    <property type="match status" value="1"/>
</dbReference>
<evidence type="ECO:0000256" key="1">
    <source>
        <dbReference type="ARBA" id="ARBA00006432"/>
    </source>
</evidence>
<proteinExistence type="inferred from homology"/>
<comment type="similarity">
    <text evidence="1">Belongs to the ATP-dependent AMP-binding enzyme family.</text>
</comment>
<dbReference type="PANTHER" id="PTHR43201">
    <property type="entry name" value="ACYL-COA SYNTHETASE"/>
    <property type="match status" value="1"/>
</dbReference>